<evidence type="ECO:0000256" key="1">
    <source>
        <dbReference type="SAM" id="MobiDB-lite"/>
    </source>
</evidence>
<feature type="compositionally biased region" description="Acidic residues" evidence="1">
    <location>
        <begin position="20"/>
        <end position="33"/>
    </location>
</feature>
<gene>
    <name evidence="2" type="ORF">SBAD_LOCUS8372</name>
</gene>
<dbReference type="EMBL" id="UZAM01011529">
    <property type="protein sequence ID" value="VDP16779.1"/>
    <property type="molecule type" value="Genomic_DNA"/>
</dbReference>
<reference evidence="4" key="1">
    <citation type="submission" date="2016-06" db="UniProtKB">
        <authorList>
            <consortium name="WormBaseParasite"/>
        </authorList>
    </citation>
    <scope>IDENTIFICATION</scope>
</reference>
<protein>
    <submittedName>
        <fullName evidence="2 4">Uncharacterized protein</fullName>
    </submittedName>
</protein>
<reference evidence="2 3" key="2">
    <citation type="submission" date="2018-11" db="EMBL/GenBank/DDBJ databases">
        <authorList>
            <consortium name="Pathogen Informatics"/>
        </authorList>
    </citation>
    <scope>NUCLEOTIDE SEQUENCE [LARGE SCALE GENOMIC DNA]</scope>
</reference>
<sequence length="127" mass="13630">MEKLRGEDDMEKDSGTSVDAVDERETLEETDGDESPKEVVIGSTATLNATVQARGVSAQGEDTPASSYKDGDSPKPAREQDSELETKPFSSAEEFFAMLKGRVARNAISSKELVDSVLERVSAAPMS</sequence>
<evidence type="ECO:0000313" key="4">
    <source>
        <dbReference type="WBParaSite" id="SBAD_0000868201-mRNA-1"/>
    </source>
</evidence>
<organism evidence="4">
    <name type="scientific">Soboliphyme baturini</name>
    <dbReference type="NCBI Taxonomy" id="241478"/>
    <lineage>
        <taxon>Eukaryota</taxon>
        <taxon>Metazoa</taxon>
        <taxon>Ecdysozoa</taxon>
        <taxon>Nematoda</taxon>
        <taxon>Enoplea</taxon>
        <taxon>Dorylaimia</taxon>
        <taxon>Dioctophymatida</taxon>
        <taxon>Dioctophymatoidea</taxon>
        <taxon>Soboliphymatidae</taxon>
        <taxon>Soboliphyme</taxon>
    </lineage>
</organism>
<dbReference type="WBParaSite" id="SBAD_0000868201-mRNA-1">
    <property type="protein sequence ID" value="SBAD_0000868201-mRNA-1"/>
    <property type="gene ID" value="SBAD_0000868201"/>
</dbReference>
<evidence type="ECO:0000313" key="3">
    <source>
        <dbReference type="Proteomes" id="UP000270296"/>
    </source>
</evidence>
<feature type="compositionally biased region" description="Basic and acidic residues" evidence="1">
    <location>
        <begin position="69"/>
        <end position="86"/>
    </location>
</feature>
<accession>A0A183IXM5</accession>
<dbReference type="AlphaFoldDB" id="A0A183IXM5"/>
<name>A0A183IXM5_9BILA</name>
<proteinExistence type="predicted"/>
<feature type="region of interest" description="Disordered" evidence="1">
    <location>
        <begin position="1"/>
        <end position="90"/>
    </location>
</feature>
<keyword evidence="3" id="KW-1185">Reference proteome</keyword>
<dbReference type="Proteomes" id="UP000270296">
    <property type="component" value="Unassembled WGS sequence"/>
</dbReference>
<evidence type="ECO:0000313" key="2">
    <source>
        <dbReference type="EMBL" id="VDP16779.1"/>
    </source>
</evidence>